<accession>A0ABQ4XZS3</accession>
<protein>
    <submittedName>
        <fullName evidence="1">Uncharacterized protein</fullName>
    </submittedName>
</protein>
<sequence>MSFVTMADEITLESLTKEQFECFIEYYHENYPEDFKSDLENLEEIYKMMNGGVEYPRTQNASPSEIKEPYEPSPRMYSYEQPSCLGSNFVGETLRKSDQLHQTFEKSSIAMTRKLDDMIKLPKSQPKRTYNEDLKCEIVMVNMPKCMAWLDDEPIGDLDTMEDKAKDPSPQSTSQILPSFEVYTSLVTRPEEVEETIGIPMEVEHLDHMKLEDLGLNTNTHDLFLSSKGFSNVNEPEP</sequence>
<reference evidence="1" key="1">
    <citation type="journal article" date="2022" name="Int. J. Mol. Sci.">
        <title>Draft Genome of Tanacetum Coccineum: Genomic Comparison of Closely Related Tanacetum-Family Plants.</title>
        <authorList>
            <person name="Yamashiro T."/>
            <person name="Shiraishi A."/>
            <person name="Nakayama K."/>
            <person name="Satake H."/>
        </authorList>
    </citation>
    <scope>NUCLEOTIDE SEQUENCE</scope>
</reference>
<keyword evidence="2" id="KW-1185">Reference proteome</keyword>
<organism evidence="1 2">
    <name type="scientific">Tanacetum coccineum</name>
    <dbReference type="NCBI Taxonomy" id="301880"/>
    <lineage>
        <taxon>Eukaryota</taxon>
        <taxon>Viridiplantae</taxon>
        <taxon>Streptophyta</taxon>
        <taxon>Embryophyta</taxon>
        <taxon>Tracheophyta</taxon>
        <taxon>Spermatophyta</taxon>
        <taxon>Magnoliopsida</taxon>
        <taxon>eudicotyledons</taxon>
        <taxon>Gunneridae</taxon>
        <taxon>Pentapetalae</taxon>
        <taxon>asterids</taxon>
        <taxon>campanulids</taxon>
        <taxon>Asterales</taxon>
        <taxon>Asteraceae</taxon>
        <taxon>Asteroideae</taxon>
        <taxon>Anthemideae</taxon>
        <taxon>Anthemidinae</taxon>
        <taxon>Tanacetum</taxon>
    </lineage>
</organism>
<reference evidence="1" key="2">
    <citation type="submission" date="2022-01" db="EMBL/GenBank/DDBJ databases">
        <authorList>
            <person name="Yamashiro T."/>
            <person name="Shiraishi A."/>
            <person name="Satake H."/>
            <person name="Nakayama K."/>
        </authorList>
    </citation>
    <scope>NUCLEOTIDE SEQUENCE</scope>
</reference>
<comment type="caution">
    <text evidence="1">The sequence shown here is derived from an EMBL/GenBank/DDBJ whole genome shotgun (WGS) entry which is preliminary data.</text>
</comment>
<name>A0ABQ4XZS3_9ASTR</name>
<evidence type="ECO:0000313" key="1">
    <source>
        <dbReference type="EMBL" id="GJS70272.1"/>
    </source>
</evidence>
<proteinExistence type="predicted"/>
<dbReference type="Proteomes" id="UP001151760">
    <property type="component" value="Unassembled WGS sequence"/>
</dbReference>
<dbReference type="EMBL" id="BQNB010009923">
    <property type="protein sequence ID" value="GJS70272.1"/>
    <property type="molecule type" value="Genomic_DNA"/>
</dbReference>
<evidence type="ECO:0000313" key="2">
    <source>
        <dbReference type="Proteomes" id="UP001151760"/>
    </source>
</evidence>
<gene>
    <name evidence="1" type="ORF">Tco_0703113</name>
</gene>